<feature type="transmembrane region" description="Helical" evidence="1">
    <location>
        <begin position="63"/>
        <end position="82"/>
    </location>
</feature>
<protein>
    <submittedName>
        <fullName evidence="2">Uncharacterized protein</fullName>
    </submittedName>
</protein>
<dbReference type="Proteomes" id="UP001476807">
    <property type="component" value="Unassembled WGS sequence"/>
</dbReference>
<name>A0ABV1RX09_9BACT</name>
<dbReference type="EMBL" id="JBEOKT010000016">
    <property type="protein sequence ID" value="MER2998904.1"/>
    <property type="molecule type" value="Genomic_DNA"/>
</dbReference>
<proteinExistence type="predicted"/>
<gene>
    <name evidence="2" type="ORF">ABS362_15220</name>
</gene>
<evidence type="ECO:0000256" key="1">
    <source>
        <dbReference type="SAM" id="Phobius"/>
    </source>
</evidence>
<evidence type="ECO:0000313" key="2">
    <source>
        <dbReference type="EMBL" id="MER2998904.1"/>
    </source>
</evidence>
<evidence type="ECO:0000313" key="3">
    <source>
        <dbReference type="Proteomes" id="UP001476807"/>
    </source>
</evidence>
<keyword evidence="1" id="KW-0472">Membrane</keyword>
<accession>A0ABV1RX09</accession>
<dbReference type="RefSeq" id="WP_350413397.1">
    <property type="nucleotide sequence ID" value="NZ_JBEOKT010000016.1"/>
</dbReference>
<keyword evidence="3" id="KW-1185">Reference proteome</keyword>
<keyword evidence="1" id="KW-0812">Transmembrane</keyword>
<feature type="transmembrane region" description="Helical" evidence="1">
    <location>
        <begin position="36"/>
        <end position="56"/>
    </location>
</feature>
<organism evidence="2 3">
    <name type="scientific">Pontibacter populi</name>
    <dbReference type="NCBI Taxonomy" id="890055"/>
    <lineage>
        <taxon>Bacteria</taxon>
        <taxon>Pseudomonadati</taxon>
        <taxon>Bacteroidota</taxon>
        <taxon>Cytophagia</taxon>
        <taxon>Cytophagales</taxon>
        <taxon>Hymenobacteraceae</taxon>
        <taxon>Pontibacter</taxon>
    </lineage>
</organism>
<comment type="caution">
    <text evidence="2">The sequence shown here is derived from an EMBL/GenBank/DDBJ whole genome shotgun (WGS) entry which is preliminary data.</text>
</comment>
<sequence>MNKDEQIWRGIFLVVPAILGYNMADAMAADDKMEILYAALFGGVGALVGAGIYYLVKEKGKGLKTASAAGLFAVGILALYLVTSQPTDEEILKGEWVTQTIGEVQFDSPEKLTLRTSEIPESTRWFYKQLKMYSDGNNDRLTAFMDSRIKADTLSIVDAYASALEGLLKKHNVSPERLKLETFSSDEEEISAMYTFDLKGERVNGYGHMFKKGEVLESIWLMPITRGFSREYIEEFEAGIFPNYK</sequence>
<feature type="transmembrane region" description="Helical" evidence="1">
    <location>
        <begin position="7"/>
        <end position="24"/>
    </location>
</feature>
<keyword evidence="1" id="KW-1133">Transmembrane helix</keyword>
<reference evidence="2 3" key="1">
    <citation type="submission" date="2024-06" db="EMBL/GenBank/DDBJ databases">
        <title>Pontibacter populi HYL7-15.</title>
        <authorList>
            <person name="Kim M.K."/>
        </authorList>
    </citation>
    <scope>NUCLEOTIDE SEQUENCE [LARGE SCALE GENOMIC DNA]</scope>
    <source>
        <strain evidence="2 3">HYL7-15</strain>
    </source>
</reference>